<keyword evidence="4 12" id="KW-0831">Ubiquinone biosynthesis</keyword>
<comment type="pathway">
    <text evidence="12">Cofactor biosynthesis; ubiquinone biosynthesis.</text>
</comment>
<dbReference type="Proteomes" id="UP000095300">
    <property type="component" value="Unassembled WGS sequence"/>
</dbReference>
<dbReference type="InterPro" id="IPR018168">
    <property type="entry name" value="Ubi_Hdrlase_CS"/>
</dbReference>
<evidence type="ECO:0000256" key="5">
    <source>
        <dbReference type="ARBA" id="ARBA00022792"/>
    </source>
</evidence>
<gene>
    <name evidence="12" type="primary">coq6</name>
    <name evidence="14" type="synonym">106083065</name>
</gene>
<keyword evidence="6 12" id="KW-0274">FAD</keyword>
<dbReference type="GeneID" id="106083065"/>
<comment type="catalytic activity">
    <reaction evidence="12">
        <text>a 4-hydroxy-3-(all-trans-polyprenyl)benzoate + 2 reduced [2Fe-2S]-[ferredoxin] + O2 + 2 H(+) = a 3,4-dihydroxy-5-(all-trans-polyprenyl)benzoate + 2 oxidized [2Fe-2S]-[ferredoxin] + H2O</text>
        <dbReference type="Rhea" id="RHEA:81195"/>
        <dbReference type="Rhea" id="RHEA-COMP:9514"/>
        <dbReference type="Rhea" id="RHEA-COMP:10000"/>
        <dbReference type="Rhea" id="RHEA-COMP:10001"/>
        <dbReference type="Rhea" id="RHEA-COMP:10930"/>
        <dbReference type="ChEBI" id="CHEBI:15377"/>
        <dbReference type="ChEBI" id="CHEBI:15378"/>
        <dbReference type="ChEBI" id="CHEBI:15379"/>
        <dbReference type="ChEBI" id="CHEBI:33737"/>
        <dbReference type="ChEBI" id="CHEBI:33738"/>
        <dbReference type="ChEBI" id="CHEBI:64694"/>
        <dbReference type="ChEBI" id="CHEBI:78396"/>
        <dbReference type="EC" id="1.14.15.45"/>
    </reaction>
</comment>
<keyword evidence="9 12" id="KW-0503">Monooxygenase</keyword>
<keyword evidence="11 12" id="KW-0472">Membrane</keyword>
<evidence type="ECO:0000256" key="10">
    <source>
        <dbReference type="ARBA" id="ARBA00023128"/>
    </source>
</evidence>
<dbReference type="PRINTS" id="PR00420">
    <property type="entry name" value="RNGMNOXGNASE"/>
</dbReference>
<evidence type="ECO:0000256" key="3">
    <source>
        <dbReference type="ARBA" id="ARBA00022630"/>
    </source>
</evidence>
<keyword evidence="10 12" id="KW-0496">Mitochondrion</keyword>
<dbReference type="PANTHER" id="PTHR43876:SF7">
    <property type="entry name" value="UBIQUINONE BIOSYNTHESIS MONOOXYGENASE COQ6, MITOCHONDRIAL"/>
    <property type="match status" value="1"/>
</dbReference>
<dbReference type="InterPro" id="IPR051205">
    <property type="entry name" value="UbiH/COQ6_monooxygenase"/>
</dbReference>
<dbReference type="OrthoDB" id="683240at2759"/>
<accession>A0A1I8Q2L8</accession>
<evidence type="ECO:0000256" key="7">
    <source>
        <dbReference type="ARBA" id="ARBA00022946"/>
    </source>
</evidence>
<dbReference type="SUPFAM" id="SSF51905">
    <property type="entry name" value="FAD/NAD(P)-binding domain"/>
    <property type="match status" value="1"/>
</dbReference>
<reference evidence="14" key="1">
    <citation type="submission" date="2020-05" db="UniProtKB">
        <authorList>
            <consortium name="EnsemblMetazoa"/>
        </authorList>
    </citation>
    <scope>IDENTIFICATION</scope>
    <source>
        <strain evidence="14">USDA</strain>
    </source>
</reference>
<evidence type="ECO:0000313" key="14">
    <source>
        <dbReference type="EnsemblMetazoa" id="SCAU013288-PA"/>
    </source>
</evidence>
<dbReference type="EC" id="1.14.15.45" evidence="12"/>
<keyword evidence="7" id="KW-0809">Transit peptide</keyword>
<proteinExistence type="inferred from homology"/>
<dbReference type="PANTHER" id="PTHR43876">
    <property type="entry name" value="UBIQUINONE BIOSYNTHESIS MONOOXYGENASE COQ6, MITOCHONDRIAL"/>
    <property type="match status" value="1"/>
</dbReference>
<evidence type="ECO:0000313" key="15">
    <source>
        <dbReference type="Proteomes" id="UP000095300"/>
    </source>
</evidence>
<dbReference type="InterPro" id="IPR000689">
    <property type="entry name" value="UbQ_mOase_COQ6"/>
</dbReference>
<dbReference type="KEGG" id="scac:106083065"/>
<dbReference type="UniPathway" id="UPA00232"/>
<dbReference type="GO" id="GO:0106364">
    <property type="term" value="F:4-hydroxy-3-all-trans-polyprenylbenzoate oxygenase activity"/>
    <property type="evidence" value="ECO:0007669"/>
    <property type="project" value="UniProtKB-EC"/>
</dbReference>
<dbReference type="VEuPathDB" id="VectorBase:SCAU013288"/>
<dbReference type="NCBIfam" id="TIGR01989">
    <property type="entry name" value="COQ6"/>
    <property type="match status" value="1"/>
</dbReference>
<dbReference type="GO" id="GO:0016712">
    <property type="term" value="F:oxidoreductase activity, acting on paired donors, with incorporation or reduction of molecular oxygen, reduced flavin or flavoprotein as one donor, and incorporation of one atom of oxygen"/>
    <property type="evidence" value="ECO:0007669"/>
    <property type="project" value="UniProtKB-UniRule"/>
</dbReference>
<evidence type="ECO:0000256" key="12">
    <source>
        <dbReference type="HAMAP-Rule" id="MF_03193"/>
    </source>
</evidence>
<protein>
    <recommendedName>
        <fullName evidence="12">Ubiquinone biosynthesis monooxygenase COQ6, mitochondrial</fullName>
        <ecNumber evidence="12">1.14.15.45</ecNumber>
    </recommendedName>
    <alternativeName>
        <fullName evidence="12">2-methoxy-6-polyprenolphenol 4-hydroxylase</fullName>
        <ecNumber evidence="12">1.14.15.46</ecNumber>
    </alternativeName>
</protein>
<dbReference type="AlphaFoldDB" id="A0A1I8Q2L8"/>
<dbReference type="FunFam" id="3.30.9.10:FF:000111">
    <property type="entry name" value="Ubiquinone biosynthesis monooxygenase COQ6, mitochondrial"/>
    <property type="match status" value="1"/>
</dbReference>
<keyword evidence="8 12" id="KW-0560">Oxidoreductase</keyword>
<evidence type="ECO:0000256" key="8">
    <source>
        <dbReference type="ARBA" id="ARBA00023002"/>
    </source>
</evidence>
<evidence type="ECO:0000259" key="13">
    <source>
        <dbReference type="Pfam" id="PF01494"/>
    </source>
</evidence>
<dbReference type="Gene3D" id="3.50.50.60">
    <property type="entry name" value="FAD/NAD(P)-binding domain"/>
    <property type="match status" value="2"/>
</dbReference>
<comment type="catalytic activity">
    <reaction evidence="12">
        <text>a 2-methoxy-6-(all-trans-polyprenyl)phenol + 2 reduced [2Fe-2S]-[ferredoxin] + O2 + 2 H(+) = a 2-methoxy-6-(all-trans-polyprenyl)benzene-1,4-diol + 2 oxidized [2Fe-2S]-[ferredoxin] + H2O</text>
        <dbReference type="Rhea" id="RHEA:81183"/>
        <dbReference type="Rhea" id="RHEA-COMP:9551"/>
        <dbReference type="Rhea" id="RHEA-COMP:10000"/>
        <dbReference type="Rhea" id="RHEA-COMP:10001"/>
        <dbReference type="Rhea" id="RHEA-COMP:10858"/>
        <dbReference type="ChEBI" id="CHEBI:15377"/>
        <dbReference type="ChEBI" id="CHEBI:15378"/>
        <dbReference type="ChEBI" id="CHEBI:15379"/>
        <dbReference type="ChEBI" id="CHEBI:33737"/>
        <dbReference type="ChEBI" id="CHEBI:33738"/>
        <dbReference type="ChEBI" id="CHEBI:62731"/>
        <dbReference type="ChEBI" id="CHEBI:84166"/>
        <dbReference type="EC" id="1.14.15.46"/>
    </reaction>
</comment>
<name>A0A1I8Q2L8_STOCA</name>
<dbReference type="FunFam" id="3.50.50.60:FF:000021">
    <property type="entry name" value="Ubiquinone biosynthesis monooxygenase COQ6"/>
    <property type="match status" value="1"/>
</dbReference>
<sequence length="465" mass="50621">MSLLLKNSTRVGLRNPSILLRSLCVSSSAKESNATDEHYDIIIGGGGLVGTALAAALSKNKTLADKSILLLEGAPPFKGFDVSKPYGNRVSAINKKTISLFESIGIWERMTNARVKPVKQMQVWDANSDALINFQHEHFADDVACIVENDLMLDSIYGQLKENAPNVMVRNLSRISDVKLPSKTGKNVSEVTLQGGEKFSCELLIGADGANSMVRKEMGVDVYSMDYKRMGLVATLELGDAGDNSVAWQRFIPTGPVALLPLTDKLSSLVWSTTVPHAKELLNMSSENFVDALNEAFCKEYPKNEAAVKALDILNSMMGRNTNTLRQYPPRVCGVLDKSRATFPLGFLHASSYICSGAALIGDAAHRVHPLAGQGVNLGFSDVSFLVECLAEGAYAGAKLGDKQYLMKYEQRSLMKNVPILVGIHGLHTLYTTTFSPVVFLRSLGLQLTNNIPQIKDVFMKRAMG</sequence>
<dbReference type="STRING" id="35570.A0A1I8Q2L8"/>
<keyword evidence="3 12" id="KW-0285">Flavoprotein</keyword>
<dbReference type="Pfam" id="PF01494">
    <property type="entry name" value="FAD_binding_3"/>
    <property type="match status" value="2"/>
</dbReference>
<dbReference type="HAMAP" id="MF_03193">
    <property type="entry name" value="COQ6_monooxygenase"/>
    <property type="match status" value="1"/>
</dbReference>
<dbReference type="EnsemblMetazoa" id="SCAU013288-RA">
    <property type="protein sequence ID" value="SCAU013288-PA"/>
    <property type="gene ID" value="SCAU013288"/>
</dbReference>
<evidence type="ECO:0000256" key="2">
    <source>
        <dbReference type="ARBA" id="ARBA00005349"/>
    </source>
</evidence>
<evidence type="ECO:0000256" key="1">
    <source>
        <dbReference type="ARBA" id="ARBA00001974"/>
    </source>
</evidence>
<dbReference type="GO" id="GO:0120538">
    <property type="term" value="F:2-methoxy-6-polyprenolphenol 4-hydroxylase activity"/>
    <property type="evidence" value="ECO:0007669"/>
    <property type="project" value="UniProtKB-EC"/>
</dbReference>
<dbReference type="GO" id="GO:0071949">
    <property type="term" value="F:FAD binding"/>
    <property type="evidence" value="ECO:0007669"/>
    <property type="project" value="InterPro"/>
</dbReference>
<dbReference type="CTD" id="51004"/>
<evidence type="ECO:0000256" key="6">
    <source>
        <dbReference type="ARBA" id="ARBA00022827"/>
    </source>
</evidence>
<dbReference type="InterPro" id="IPR036188">
    <property type="entry name" value="FAD/NAD-bd_sf"/>
</dbReference>
<comment type="subunit">
    <text evidence="12">Component of a multi-subunit COQ enzyme complex.</text>
</comment>
<feature type="domain" description="FAD-binding" evidence="13">
    <location>
        <begin position="40"/>
        <end position="298"/>
    </location>
</feature>
<keyword evidence="15" id="KW-1185">Reference proteome</keyword>
<comment type="function">
    <text evidence="12">FAD-dependent monooxygenase required for two non-consecutive steps during ubiquinone biosynthesis. Required for the C5-ring hydroxylation during ubiquinone biosynthesis by catalyzing the hydroxylation of 4-hydroxy-3-(all-trans-polyprenyl)benzoic acid to 3,4-dihydroxy-5-(all-trans-polyprenyl)benzoic acid. Also acts downstream of coq4, for the C1-hydroxylation during ubiquinone biosynthesis by catalyzing the hydroxylation of 2-methoxy-6-(all-trans-polyprenyl)phenol to 2-methoxy-6-(all-trans-polyprenyl)benzene-1,4-diol. The electrons required for the hydroxylation reaction are funneled indirectly to coq6 from NADPH via a ferredoxin/ferredoxin reductase system.</text>
</comment>
<feature type="domain" description="FAD-binding" evidence="13">
    <location>
        <begin position="360"/>
        <end position="393"/>
    </location>
</feature>
<dbReference type="FunFam" id="3.50.50.60:FF:000086">
    <property type="entry name" value="Ubiquinone biosynthesis monooxygenase COQ6, mitochondrial"/>
    <property type="match status" value="1"/>
</dbReference>
<evidence type="ECO:0000256" key="11">
    <source>
        <dbReference type="ARBA" id="ARBA00023136"/>
    </source>
</evidence>
<dbReference type="InterPro" id="IPR002938">
    <property type="entry name" value="FAD-bd"/>
</dbReference>
<keyword evidence="5 12" id="KW-0999">Mitochondrion inner membrane</keyword>
<dbReference type="GO" id="GO:0031314">
    <property type="term" value="C:extrinsic component of mitochondrial inner membrane"/>
    <property type="evidence" value="ECO:0007669"/>
    <property type="project" value="UniProtKB-UniRule"/>
</dbReference>
<comment type="similarity">
    <text evidence="2 12">Belongs to the UbiH/COQ6 family.</text>
</comment>
<comment type="cofactor">
    <cofactor evidence="1 12">
        <name>FAD</name>
        <dbReference type="ChEBI" id="CHEBI:57692"/>
    </cofactor>
</comment>
<organism evidence="14 15">
    <name type="scientific">Stomoxys calcitrans</name>
    <name type="common">Stable fly</name>
    <name type="synonym">Conops calcitrans</name>
    <dbReference type="NCBI Taxonomy" id="35570"/>
    <lineage>
        <taxon>Eukaryota</taxon>
        <taxon>Metazoa</taxon>
        <taxon>Ecdysozoa</taxon>
        <taxon>Arthropoda</taxon>
        <taxon>Hexapoda</taxon>
        <taxon>Insecta</taxon>
        <taxon>Pterygota</taxon>
        <taxon>Neoptera</taxon>
        <taxon>Endopterygota</taxon>
        <taxon>Diptera</taxon>
        <taxon>Brachycera</taxon>
        <taxon>Muscomorpha</taxon>
        <taxon>Muscoidea</taxon>
        <taxon>Muscidae</taxon>
        <taxon>Stomoxys</taxon>
    </lineage>
</organism>
<dbReference type="PROSITE" id="PS01304">
    <property type="entry name" value="UBIH"/>
    <property type="match status" value="1"/>
</dbReference>
<comment type="subcellular location">
    <subcellularLocation>
        <location evidence="12">Mitochondrion inner membrane</location>
        <topology evidence="12">Peripheral membrane protein</topology>
        <orientation evidence="12">Matrix side</orientation>
    </subcellularLocation>
</comment>
<evidence type="ECO:0000256" key="9">
    <source>
        <dbReference type="ARBA" id="ARBA00023033"/>
    </source>
</evidence>
<evidence type="ECO:0000256" key="4">
    <source>
        <dbReference type="ARBA" id="ARBA00022688"/>
    </source>
</evidence>
<dbReference type="NCBIfam" id="TIGR01988">
    <property type="entry name" value="Ubi-OHases"/>
    <property type="match status" value="1"/>
</dbReference>
<dbReference type="EC" id="1.14.15.46" evidence="12"/>
<dbReference type="InterPro" id="IPR010971">
    <property type="entry name" value="UbiH/COQ6"/>
</dbReference>